<dbReference type="STRING" id="426703.SAMN04488100_1281"/>
<evidence type="ECO:0000313" key="5">
    <source>
        <dbReference type="Proteomes" id="UP000321425"/>
    </source>
</evidence>
<dbReference type="RefSeq" id="WP_091489124.1">
    <property type="nucleotide sequence ID" value="NZ_BJUX01000014.1"/>
</dbReference>
<name>A0A1H7VWY3_9LACT</name>
<organism evidence="3 4">
    <name type="scientific">Alkalibacterium putridalgicola</name>
    <dbReference type="NCBI Taxonomy" id="426703"/>
    <lineage>
        <taxon>Bacteria</taxon>
        <taxon>Bacillati</taxon>
        <taxon>Bacillota</taxon>
        <taxon>Bacilli</taxon>
        <taxon>Lactobacillales</taxon>
        <taxon>Carnobacteriaceae</taxon>
        <taxon>Alkalibacterium</taxon>
    </lineage>
</organism>
<proteinExistence type="predicted"/>
<dbReference type="InterPro" id="IPR000182">
    <property type="entry name" value="GNAT_dom"/>
</dbReference>
<evidence type="ECO:0000313" key="4">
    <source>
        <dbReference type="Proteomes" id="UP000198548"/>
    </source>
</evidence>
<dbReference type="Proteomes" id="UP000198548">
    <property type="component" value="Unassembled WGS sequence"/>
</dbReference>
<accession>A0A1H7VWY3</accession>
<keyword evidence="3" id="KW-0808">Transferase</keyword>
<reference evidence="2 5" key="2">
    <citation type="submission" date="2019-07" db="EMBL/GenBank/DDBJ databases">
        <title>Whole genome shotgun sequence of Alkalibacterium putridalgicola NBRC 103243.</title>
        <authorList>
            <person name="Hosoyama A."/>
            <person name="Uohara A."/>
            <person name="Ohji S."/>
            <person name="Ichikawa N."/>
        </authorList>
    </citation>
    <scope>NUCLEOTIDE SEQUENCE [LARGE SCALE GENOMIC DNA]</scope>
    <source>
        <strain evidence="2 5">NBRC 103243</strain>
    </source>
</reference>
<dbReference type="Gene3D" id="3.40.630.30">
    <property type="match status" value="1"/>
</dbReference>
<dbReference type="AlphaFoldDB" id="A0A1H7VWY3"/>
<sequence length="175" mass="20441">MMISYRIITEERAEDLRLRNKPFDILGRLHVSRSNDEWMHSSEWFPEKTAMTFPDENYDFKEVTAVGFAIGAYSQGECVGLAVYQNDWAKFMYLSDLKVNREYRKQGIAAELIKLGRIEAEKRQYKGLYTIAQDNNLIACLFYLSQGFEIGGLNTHGYRHTKQEHKADIYLYSDN</sequence>
<protein>
    <submittedName>
        <fullName evidence="3">Acetyltransferase (GNAT) family protein</fullName>
    </submittedName>
    <submittedName>
        <fullName evidence="2">Streptothricin acetyltransferase</fullName>
    </submittedName>
</protein>
<dbReference type="EMBL" id="FOBL01000028">
    <property type="protein sequence ID" value="SEM13389.1"/>
    <property type="molecule type" value="Genomic_DNA"/>
</dbReference>
<keyword evidence="5" id="KW-1185">Reference proteome</keyword>
<dbReference type="EMBL" id="BJUX01000014">
    <property type="protein sequence ID" value="GEK89393.1"/>
    <property type="molecule type" value="Genomic_DNA"/>
</dbReference>
<dbReference type="OrthoDB" id="9800193at2"/>
<dbReference type="Proteomes" id="UP000321425">
    <property type="component" value="Unassembled WGS sequence"/>
</dbReference>
<evidence type="ECO:0000313" key="3">
    <source>
        <dbReference type="EMBL" id="SEM13389.1"/>
    </source>
</evidence>
<dbReference type="InterPro" id="IPR008125">
    <property type="entry name" value="Streptothricin_AcTrfase"/>
</dbReference>
<dbReference type="CDD" id="cd04301">
    <property type="entry name" value="NAT_SF"/>
    <property type="match status" value="1"/>
</dbReference>
<dbReference type="GO" id="GO:0016747">
    <property type="term" value="F:acyltransferase activity, transferring groups other than amino-acyl groups"/>
    <property type="evidence" value="ECO:0007669"/>
    <property type="project" value="InterPro"/>
</dbReference>
<feature type="domain" description="N-acetyltransferase" evidence="1">
    <location>
        <begin position="3"/>
        <end position="175"/>
    </location>
</feature>
<evidence type="ECO:0000259" key="1">
    <source>
        <dbReference type="PROSITE" id="PS51186"/>
    </source>
</evidence>
<gene>
    <name evidence="2" type="ORF">APU01nite_14320</name>
    <name evidence="3" type="ORF">SAMN04488100_1281</name>
</gene>
<dbReference type="InterPro" id="IPR016181">
    <property type="entry name" value="Acyl_CoA_acyltransferase"/>
</dbReference>
<evidence type="ECO:0000313" key="2">
    <source>
        <dbReference type="EMBL" id="GEK89393.1"/>
    </source>
</evidence>
<dbReference type="PROSITE" id="PS51186">
    <property type="entry name" value="GNAT"/>
    <property type="match status" value="1"/>
</dbReference>
<dbReference type="SUPFAM" id="SSF55729">
    <property type="entry name" value="Acyl-CoA N-acyltransferases (Nat)"/>
    <property type="match status" value="1"/>
</dbReference>
<dbReference type="PRINTS" id="PR01754">
    <property type="entry name" value="SACTRNSFRASE"/>
</dbReference>
<dbReference type="Pfam" id="PF00583">
    <property type="entry name" value="Acetyltransf_1"/>
    <property type="match status" value="1"/>
</dbReference>
<reference evidence="3 4" key="1">
    <citation type="submission" date="2016-10" db="EMBL/GenBank/DDBJ databases">
        <authorList>
            <person name="de Groot N.N."/>
        </authorList>
    </citation>
    <scope>NUCLEOTIDE SEQUENCE [LARGE SCALE GENOMIC DNA]</scope>
    <source>
        <strain evidence="3 4">DSM 19182</strain>
    </source>
</reference>